<proteinExistence type="predicted"/>
<dbReference type="Proteomes" id="UP000316747">
    <property type="component" value="Unassembled WGS sequence"/>
</dbReference>
<dbReference type="AlphaFoldDB" id="A0A543HW94"/>
<gene>
    <name evidence="1" type="ORF">FBY41_2631</name>
</gene>
<evidence type="ECO:0000313" key="1">
    <source>
        <dbReference type="EMBL" id="TQM62594.1"/>
    </source>
</evidence>
<evidence type="ECO:0000313" key="2">
    <source>
        <dbReference type="Proteomes" id="UP000316747"/>
    </source>
</evidence>
<protein>
    <submittedName>
        <fullName evidence="1">Uncharacterized protein</fullName>
    </submittedName>
</protein>
<reference evidence="1 2" key="1">
    <citation type="submission" date="2019-06" db="EMBL/GenBank/DDBJ databases">
        <title>Genome sequencing of plant associated microbes to promote plant fitness in Sorghum bicolor and Oryza sativa.</title>
        <authorList>
            <person name="Coleman-Derr D."/>
        </authorList>
    </citation>
    <scope>NUCLEOTIDE SEQUENCE [LARGE SCALE GENOMIC DNA]</scope>
    <source>
        <strain evidence="1 2">KV-663</strain>
    </source>
</reference>
<dbReference type="EMBL" id="VFPM01000002">
    <property type="protein sequence ID" value="TQM62594.1"/>
    <property type="molecule type" value="Genomic_DNA"/>
</dbReference>
<name>A0A543HW94_9MICO</name>
<sequence length="93" mass="10067">MSATTTDVPPAYARRGDCPTWCTHHHWDDRPGREPAFMCHATEAGDGDDALELYLTAEGGLGAADMGNVERTPEQLRAFAARLVEAAETLEHG</sequence>
<organism evidence="1 2">
    <name type="scientific">Humibacillus xanthopallidus</name>
    <dbReference type="NCBI Taxonomy" id="412689"/>
    <lineage>
        <taxon>Bacteria</taxon>
        <taxon>Bacillati</taxon>
        <taxon>Actinomycetota</taxon>
        <taxon>Actinomycetes</taxon>
        <taxon>Micrococcales</taxon>
        <taxon>Intrasporangiaceae</taxon>
        <taxon>Humibacillus</taxon>
    </lineage>
</organism>
<comment type="caution">
    <text evidence="1">The sequence shown here is derived from an EMBL/GenBank/DDBJ whole genome shotgun (WGS) entry which is preliminary data.</text>
</comment>
<keyword evidence="2" id="KW-1185">Reference proteome</keyword>
<accession>A0A543HW94</accession>
<dbReference type="RefSeq" id="WP_141844657.1">
    <property type="nucleotide sequence ID" value="NZ_VFPM01000002.1"/>
</dbReference>